<dbReference type="GO" id="GO:0004519">
    <property type="term" value="F:endonuclease activity"/>
    <property type="evidence" value="ECO:0007669"/>
    <property type="project" value="UniProtKB-KW"/>
</dbReference>
<dbReference type="SUPFAM" id="SSF50199">
    <property type="entry name" value="Staphylococcal nuclease"/>
    <property type="match status" value="1"/>
</dbReference>
<keyword evidence="1" id="KW-0732">Signal</keyword>
<evidence type="ECO:0000259" key="2">
    <source>
        <dbReference type="PROSITE" id="PS50830"/>
    </source>
</evidence>
<dbReference type="EMBL" id="JAVDQG010000002">
    <property type="protein sequence ID" value="MDR6224958.1"/>
    <property type="molecule type" value="Genomic_DNA"/>
</dbReference>
<dbReference type="RefSeq" id="WP_309862982.1">
    <property type="nucleotide sequence ID" value="NZ_JAVDQG010000002.1"/>
</dbReference>
<feature type="domain" description="TNase-like" evidence="2">
    <location>
        <begin position="355"/>
        <end position="495"/>
    </location>
</feature>
<proteinExistence type="predicted"/>
<dbReference type="Proteomes" id="UP001185012">
    <property type="component" value="Unassembled WGS sequence"/>
</dbReference>
<evidence type="ECO:0000313" key="4">
    <source>
        <dbReference type="Proteomes" id="UP001185012"/>
    </source>
</evidence>
<accession>A0ABU1IKM6</accession>
<protein>
    <submittedName>
        <fullName evidence="3">Endonuclease YncB(Thermonuclease family)</fullName>
    </submittedName>
</protein>
<dbReference type="Pfam" id="PF00565">
    <property type="entry name" value="SNase"/>
    <property type="match status" value="1"/>
</dbReference>
<keyword evidence="3" id="KW-0378">Hydrolase</keyword>
<dbReference type="PROSITE" id="PS50830">
    <property type="entry name" value="TNASE_3"/>
    <property type="match status" value="1"/>
</dbReference>
<keyword evidence="4" id="KW-1185">Reference proteome</keyword>
<comment type="caution">
    <text evidence="3">The sequence shown here is derived from an EMBL/GenBank/DDBJ whole genome shotgun (WGS) entry which is preliminary data.</text>
</comment>
<dbReference type="InterPro" id="IPR035437">
    <property type="entry name" value="SNase_OB-fold_sf"/>
</dbReference>
<organism evidence="3 4">
    <name type="scientific">Desmospora profundinema</name>
    <dbReference type="NCBI Taxonomy" id="1571184"/>
    <lineage>
        <taxon>Bacteria</taxon>
        <taxon>Bacillati</taxon>
        <taxon>Bacillota</taxon>
        <taxon>Bacilli</taxon>
        <taxon>Bacillales</taxon>
        <taxon>Thermoactinomycetaceae</taxon>
        <taxon>Desmospora</taxon>
    </lineage>
</organism>
<gene>
    <name evidence="3" type="ORF">JOE21_000949</name>
</gene>
<feature type="chain" id="PRO_5045881845" evidence="1">
    <location>
        <begin position="30"/>
        <end position="673"/>
    </location>
</feature>
<feature type="signal peptide" evidence="1">
    <location>
        <begin position="1"/>
        <end position="29"/>
    </location>
</feature>
<name>A0ABU1IKM6_9BACL</name>
<reference evidence="3 4" key="1">
    <citation type="submission" date="2023-07" db="EMBL/GenBank/DDBJ databases">
        <title>Genomic Encyclopedia of Type Strains, Phase IV (KMG-IV): sequencing the most valuable type-strain genomes for metagenomic binning, comparative biology and taxonomic classification.</title>
        <authorList>
            <person name="Goeker M."/>
        </authorList>
    </citation>
    <scope>NUCLEOTIDE SEQUENCE [LARGE SCALE GENOMIC DNA]</scope>
    <source>
        <strain evidence="3 4">DSM 45903</strain>
    </source>
</reference>
<keyword evidence="3" id="KW-0540">Nuclease</keyword>
<dbReference type="InterPro" id="IPR045939">
    <property type="entry name" value="YhcR_N"/>
</dbReference>
<dbReference type="Gene3D" id="2.40.50.90">
    <property type="match status" value="1"/>
</dbReference>
<sequence>MKRFFRQATMWLAVFALVMMAMIPQTGQAASGVISVTDAIANNEGSATVEGFIVGTTNTASSFSSGRFEAPFSVNTNLLLADDPGERDKAKLLPVQLPNNAVRQQLNLVDHPDHLGKKVRISGDLAAYFSVPGLRNASSFSWVDGSDEPAEAVSIAEARTSMGSRVITEGVVNVDNGLLFPGKLSVYLQDGEAGIQLFSHNPERFPEVKKGDRVRVEGLVGEHDNVTQILVDELEIQERNQPVKAKTVSIEQYRDQEAAEALEGQLVTLEGFVRNVPDYYNGGANLTVINEDFDPLTLRIWESTGIDLSQLAGDHWYQVTGISSQYRDTYQVLPRGQSDLTVSDVQKEKPSTDGREFQAVVERVVDGDTIRLKDPVLGATNVRYLNIDTAETYHKVENEQDQNQMDHGKRAGAYLETLLAPGDTVTLKLGEEPLDGYGRLLAEVVREDGLNTNLKMVEEGYAVTYFIWPFKNEEVERYGSALKEAKDAGKGIWDPADPLLELPFVFRARERGDELYRPVGDYRTRTYVPADQWESIPDEWRVFFQTEEDAQRAGYHPLEQSRSGQLEQLQVLLNRYYQEERMERRLYRQLDRSFDRLIQLENQRQQAEEQGHTRWAEIRELQWECARSKAEQQLERGFQRGWVTEEAYHALDAWLNRLAPVRQDQGAAGNPAA</sequence>
<dbReference type="Pfam" id="PF19886">
    <property type="entry name" value="DUF6359"/>
    <property type="match status" value="1"/>
</dbReference>
<evidence type="ECO:0000256" key="1">
    <source>
        <dbReference type="SAM" id="SignalP"/>
    </source>
</evidence>
<evidence type="ECO:0000313" key="3">
    <source>
        <dbReference type="EMBL" id="MDR6224958.1"/>
    </source>
</evidence>
<dbReference type="SMART" id="SM00318">
    <property type="entry name" value="SNc"/>
    <property type="match status" value="1"/>
</dbReference>
<keyword evidence="3" id="KW-0255">Endonuclease</keyword>
<dbReference type="InterPro" id="IPR016071">
    <property type="entry name" value="Staphylococal_nuclease_OB-fold"/>
</dbReference>